<protein>
    <submittedName>
        <fullName evidence="1">Uncharacterized protein</fullName>
    </submittedName>
</protein>
<reference evidence="1" key="1">
    <citation type="journal article" date="2021" name="Proc. Natl. Acad. Sci. U.S.A.">
        <title>A Catalog of Tens of Thousands of Viruses from Human Metagenomes Reveals Hidden Associations with Chronic Diseases.</title>
        <authorList>
            <person name="Tisza M.J."/>
            <person name="Buck C.B."/>
        </authorList>
    </citation>
    <scope>NUCLEOTIDE SEQUENCE</scope>
    <source>
        <strain evidence="1">CtF7F8</strain>
    </source>
</reference>
<dbReference type="EMBL" id="BK014917">
    <property type="protein sequence ID" value="DAD82397.1"/>
    <property type="molecule type" value="Genomic_DNA"/>
</dbReference>
<evidence type="ECO:0000313" key="1">
    <source>
        <dbReference type="EMBL" id="DAD82397.1"/>
    </source>
</evidence>
<organism evidence="1">
    <name type="scientific">Siphoviridae sp. ctF7F8</name>
    <dbReference type="NCBI Taxonomy" id="2826211"/>
    <lineage>
        <taxon>Viruses</taxon>
        <taxon>Duplodnaviria</taxon>
        <taxon>Heunggongvirae</taxon>
        <taxon>Uroviricota</taxon>
        <taxon>Caudoviricetes</taxon>
    </lineage>
</organism>
<sequence length="32" mass="3929">MRTLQKRMTPKCRQGIIILRRHFHAKSLVFYV</sequence>
<proteinExistence type="predicted"/>
<name>A0A8S5MJ81_9CAUD</name>
<accession>A0A8S5MJ81</accession>